<dbReference type="InterPro" id="IPR005185">
    <property type="entry name" value="YccF"/>
</dbReference>
<dbReference type="InterPro" id="IPR052937">
    <property type="entry name" value="Inner_membrane_protein"/>
</dbReference>
<dbReference type="GO" id="GO:0005886">
    <property type="term" value="C:plasma membrane"/>
    <property type="evidence" value="ECO:0007669"/>
    <property type="project" value="TreeGrafter"/>
</dbReference>
<protein>
    <recommendedName>
        <fullName evidence="2">Inner membrane component domain-containing protein</fullName>
    </recommendedName>
</protein>
<evidence type="ECO:0000313" key="3">
    <source>
        <dbReference type="EMBL" id="KAF4669926.1"/>
    </source>
</evidence>
<dbReference type="Pfam" id="PF03733">
    <property type="entry name" value="YccF"/>
    <property type="match status" value="2"/>
</dbReference>
<dbReference type="Proteomes" id="UP000570595">
    <property type="component" value="Unassembled WGS sequence"/>
</dbReference>
<reference evidence="3 4" key="1">
    <citation type="submission" date="2020-04" db="EMBL/GenBank/DDBJ databases">
        <title>Perkinsus olseni comparative genomics.</title>
        <authorList>
            <person name="Bogema D.R."/>
        </authorList>
    </citation>
    <scope>NUCLEOTIDE SEQUENCE [LARGE SCALE GENOMIC DNA]</scope>
    <source>
        <strain evidence="3">ATCC PRA-179</strain>
    </source>
</reference>
<feature type="transmembrane region" description="Helical" evidence="1">
    <location>
        <begin position="41"/>
        <end position="62"/>
    </location>
</feature>
<dbReference type="PANTHER" id="PTHR42903">
    <property type="entry name" value="INNER MEMBRANE PROTEIN YCCF"/>
    <property type="match status" value="1"/>
</dbReference>
<keyword evidence="1" id="KW-1133">Transmembrane helix</keyword>
<comment type="caution">
    <text evidence="3">The sequence shown here is derived from an EMBL/GenBank/DDBJ whole genome shotgun (WGS) entry which is preliminary data.</text>
</comment>
<dbReference type="PANTHER" id="PTHR42903:SF1">
    <property type="entry name" value="INNER MEMBRANE PROTEIN YCCF"/>
    <property type="match status" value="1"/>
</dbReference>
<proteinExistence type="predicted"/>
<dbReference type="OrthoDB" id="430796at2759"/>
<gene>
    <name evidence="3" type="ORF">FOZ61_002487</name>
</gene>
<keyword evidence="1" id="KW-0472">Membrane</keyword>
<name>A0A7J6MES4_PEROL</name>
<evidence type="ECO:0000256" key="1">
    <source>
        <dbReference type="SAM" id="Phobius"/>
    </source>
</evidence>
<evidence type="ECO:0000313" key="4">
    <source>
        <dbReference type="Proteomes" id="UP000570595"/>
    </source>
</evidence>
<feature type="domain" description="Inner membrane component" evidence="2">
    <location>
        <begin position="27"/>
        <end position="76"/>
    </location>
</feature>
<organism evidence="3 4">
    <name type="scientific">Perkinsus olseni</name>
    <name type="common">Perkinsus atlanticus</name>
    <dbReference type="NCBI Taxonomy" id="32597"/>
    <lineage>
        <taxon>Eukaryota</taxon>
        <taxon>Sar</taxon>
        <taxon>Alveolata</taxon>
        <taxon>Perkinsozoa</taxon>
        <taxon>Perkinsea</taxon>
        <taxon>Perkinsida</taxon>
        <taxon>Perkinsidae</taxon>
        <taxon>Perkinsus</taxon>
    </lineage>
</organism>
<feature type="transmembrane region" description="Helical" evidence="1">
    <location>
        <begin position="106"/>
        <end position="127"/>
    </location>
</feature>
<keyword evidence="1" id="KW-0812">Transmembrane</keyword>
<sequence length="155" mass="17106">MSSPSSSEDSGGETFHVERKRGCAAWLCNLLWILSGSFLPALFWFLLALLLCITVVGIPFGVQCYKMGKLALIPFGYKVIDKGGILCCGIDWLCNCLWWLPGIIIAAFEIICAVISFISIIGVPFGIQHCKLAKLAMHPFGLEVQLRREVQVQDV</sequence>
<accession>A0A7J6MES4</accession>
<evidence type="ECO:0000259" key="2">
    <source>
        <dbReference type="Pfam" id="PF03733"/>
    </source>
</evidence>
<dbReference type="EMBL" id="JABAHT010000017">
    <property type="protein sequence ID" value="KAF4669926.1"/>
    <property type="molecule type" value="Genomic_DNA"/>
</dbReference>
<feature type="domain" description="Inner membrane component" evidence="2">
    <location>
        <begin position="93"/>
        <end position="141"/>
    </location>
</feature>
<dbReference type="AlphaFoldDB" id="A0A7J6MES4"/>
<feature type="transmembrane region" description="Helical" evidence="1">
    <location>
        <begin position="83"/>
        <end position="100"/>
    </location>
</feature>